<keyword evidence="3 6" id="KW-0133">Cell shape</keyword>
<evidence type="ECO:0000313" key="10">
    <source>
        <dbReference type="EMBL" id="NDO70543.1"/>
    </source>
</evidence>
<evidence type="ECO:0000256" key="5">
    <source>
        <dbReference type="ARBA" id="ARBA00023316"/>
    </source>
</evidence>
<comment type="pathway">
    <text evidence="1 6">Cell wall biogenesis; peptidoglycan biosynthesis.</text>
</comment>
<dbReference type="InterPro" id="IPR050979">
    <property type="entry name" value="LD-transpeptidase"/>
</dbReference>
<dbReference type="PROSITE" id="PS52029">
    <property type="entry name" value="LD_TPASE"/>
    <property type="match status" value="1"/>
</dbReference>
<comment type="caution">
    <text evidence="10">The sequence shown here is derived from an EMBL/GenBank/DDBJ whole genome shotgun (WGS) entry which is preliminary data.</text>
</comment>
<evidence type="ECO:0000256" key="4">
    <source>
        <dbReference type="ARBA" id="ARBA00022984"/>
    </source>
</evidence>
<dbReference type="GO" id="GO:0008360">
    <property type="term" value="P:regulation of cell shape"/>
    <property type="evidence" value="ECO:0007669"/>
    <property type="project" value="UniProtKB-UniRule"/>
</dbReference>
<feature type="active site" description="Proton donor/acceptor" evidence="6">
    <location>
        <position position="453"/>
    </location>
</feature>
<dbReference type="CDD" id="cd16913">
    <property type="entry name" value="YkuD_like"/>
    <property type="match status" value="1"/>
</dbReference>
<proteinExistence type="predicted"/>
<evidence type="ECO:0000256" key="7">
    <source>
        <dbReference type="SAM" id="MobiDB-lite"/>
    </source>
</evidence>
<dbReference type="AlphaFoldDB" id="A0A9X5CA93"/>
<keyword evidence="4 6" id="KW-0573">Peptidoglycan synthesis</keyword>
<evidence type="ECO:0000256" key="1">
    <source>
        <dbReference type="ARBA" id="ARBA00004752"/>
    </source>
</evidence>
<dbReference type="SUPFAM" id="SSF141523">
    <property type="entry name" value="L,D-transpeptidase catalytic domain-like"/>
    <property type="match status" value="1"/>
</dbReference>
<evidence type="ECO:0000256" key="6">
    <source>
        <dbReference type="PROSITE-ProRule" id="PRU01373"/>
    </source>
</evidence>
<dbReference type="PANTHER" id="PTHR30582:SF33">
    <property type="entry name" value="EXPORTED PROTEIN"/>
    <property type="match status" value="1"/>
</dbReference>
<organism evidence="10 11">
    <name type="scientific">Schaedlerella arabinosiphila</name>
    <dbReference type="NCBI Taxonomy" id="2044587"/>
    <lineage>
        <taxon>Bacteria</taxon>
        <taxon>Bacillati</taxon>
        <taxon>Bacillota</taxon>
        <taxon>Clostridia</taxon>
        <taxon>Lachnospirales</taxon>
        <taxon>Lachnospiraceae</taxon>
        <taxon>Schaedlerella</taxon>
    </lineage>
</organism>
<evidence type="ECO:0000256" key="8">
    <source>
        <dbReference type="SAM" id="Phobius"/>
    </source>
</evidence>
<dbReference type="GO" id="GO:0016740">
    <property type="term" value="F:transferase activity"/>
    <property type="evidence" value="ECO:0007669"/>
    <property type="project" value="UniProtKB-KW"/>
</dbReference>
<dbReference type="Pfam" id="PF03734">
    <property type="entry name" value="YkuD"/>
    <property type="match status" value="1"/>
</dbReference>
<keyword evidence="8" id="KW-1133">Transmembrane helix</keyword>
<dbReference type="GO" id="GO:0018104">
    <property type="term" value="P:peptidoglycan-protein cross-linking"/>
    <property type="evidence" value="ECO:0007669"/>
    <property type="project" value="TreeGrafter"/>
</dbReference>
<dbReference type="PANTHER" id="PTHR30582">
    <property type="entry name" value="L,D-TRANSPEPTIDASE"/>
    <property type="match status" value="1"/>
</dbReference>
<dbReference type="EMBL" id="VIRB01000111">
    <property type="protein sequence ID" value="NDO70543.1"/>
    <property type="molecule type" value="Genomic_DNA"/>
</dbReference>
<feature type="region of interest" description="Disordered" evidence="7">
    <location>
        <begin position="1"/>
        <end position="29"/>
    </location>
</feature>
<feature type="transmembrane region" description="Helical" evidence="8">
    <location>
        <begin position="43"/>
        <end position="66"/>
    </location>
</feature>
<dbReference type="GO" id="GO:0005576">
    <property type="term" value="C:extracellular region"/>
    <property type="evidence" value="ECO:0007669"/>
    <property type="project" value="TreeGrafter"/>
</dbReference>
<dbReference type="Pfam" id="PF12229">
    <property type="entry name" value="PG_binding_4"/>
    <property type="match status" value="2"/>
</dbReference>
<reference evidence="10 11" key="1">
    <citation type="submission" date="2019-07" db="EMBL/GenBank/DDBJ databases">
        <title>Draft genome sequences of 15 bacterial species constituting the stable defined intestinal microbiota of the GM15 gnotobiotic mouse model.</title>
        <authorList>
            <person name="Elie C."/>
            <person name="Mathieu A."/>
            <person name="Saliou A."/>
            <person name="Darnaud M."/>
            <person name="Leulier F."/>
            <person name="Tamellini A."/>
        </authorList>
    </citation>
    <scope>NUCLEOTIDE SEQUENCE [LARGE SCALE GENOMIC DNA]</scope>
    <source>
        <strain evidence="11">ASF 502</strain>
    </source>
</reference>
<dbReference type="GO" id="GO:0071972">
    <property type="term" value="F:peptidoglycan L,D-transpeptidase activity"/>
    <property type="evidence" value="ECO:0007669"/>
    <property type="project" value="TreeGrafter"/>
</dbReference>
<protein>
    <submittedName>
        <fullName evidence="10">L,D-transpeptidase family protein</fullName>
    </submittedName>
</protein>
<dbReference type="SUPFAM" id="SSF143985">
    <property type="entry name" value="L,D-transpeptidase pre-catalytic domain-like"/>
    <property type="match status" value="1"/>
</dbReference>
<keyword evidence="8" id="KW-0812">Transmembrane</keyword>
<evidence type="ECO:0000256" key="2">
    <source>
        <dbReference type="ARBA" id="ARBA00022679"/>
    </source>
</evidence>
<evidence type="ECO:0000313" key="11">
    <source>
        <dbReference type="Proteomes" id="UP000474104"/>
    </source>
</evidence>
<dbReference type="Gene3D" id="2.40.440.10">
    <property type="entry name" value="L,D-transpeptidase catalytic domain-like"/>
    <property type="match status" value="1"/>
</dbReference>
<dbReference type="InterPro" id="IPR005490">
    <property type="entry name" value="LD_TPept_cat_dom"/>
</dbReference>
<evidence type="ECO:0000259" key="9">
    <source>
        <dbReference type="PROSITE" id="PS52029"/>
    </source>
</evidence>
<dbReference type="RefSeq" id="WP_004078733.1">
    <property type="nucleotide sequence ID" value="NZ_CASCYM010000068.1"/>
</dbReference>
<dbReference type="InterPro" id="IPR038054">
    <property type="entry name" value="LD_TPept-like_central_sf"/>
</dbReference>
<dbReference type="InterPro" id="IPR038063">
    <property type="entry name" value="Transpep_catalytic_dom"/>
</dbReference>
<dbReference type="Proteomes" id="UP000474104">
    <property type="component" value="Unassembled WGS sequence"/>
</dbReference>
<keyword evidence="8" id="KW-0472">Membrane</keyword>
<dbReference type="GO" id="GO:0071555">
    <property type="term" value="P:cell wall organization"/>
    <property type="evidence" value="ECO:0007669"/>
    <property type="project" value="UniProtKB-UniRule"/>
</dbReference>
<dbReference type="OrthoDB" id="3176960at2"/>
<keyword evidence="5 6" id="KW-0961">Cell wall biogenesis/degradation</keyword>
<feature type="compositionally biased region" description="Basic and acidic residues" evidence="7">
    <location>
        <begin position="1"/>
        <end position="18"/>
    </location>
</feature>
<gene>
    <name evidence="10" type="ORF">FMM80_18605</name>
</gene>
<dbReference type="Gene3D" id="3.10.20.800">
    <property type="match status" value="1"/>
</dbReference>
<evidence type="ECO:0000256" key="3">
    <source>
        <dbReference type="ARBA" id="ARBA00022960"/>
    </source>
</evidence>
<feature type="active site" description="Nucleophile" evidence="6">
    <location>
        <position position="474"/>
    </location>
</feature>
<feature type="domain" description="L,D-TPase catalytic" evidence="9">
    <location>
        <begin position="371"/>
        <end position="498"/>
    </location>
</feature>
<accession>A0A9X5CA93</accession>
<sequence>MSAKKDGRTSGKNQEKQKNVSIQNNASKQKRISGQKQAFRQKLFVASAAVIGSLCIAYLCVSFYFMKHFFPNTIINGQDFSGQTAEAAEAFFKERTEGYSLTVIANGSGTETIHGSEISLTCREGGEIKAVLKQQNAFQWPVKLWNKKASDVQIELSYDRAALEKRIQSLDAVTSEQIPASSAFPKYDGNTYVIEPESCGTAVNIRAVKECITNSVQTFAAEVDLKQEDCYETPKYTSQSEQVTSACETLNTYCRASITYNMDVPVVVDKALISGWLSVDGDMNVTLNEAAVREWMREFGKRYDTLGSSRTFTTPAGKTAEVSGGTYGWSVDEDGETALLIDHIKKGEVLSKEPAWCQTAAAHGAQDWGSTYIDVDLSAQHMWYVVNGGIAMQCDVVTGAPDASKVTPAGVYYVSEKLSPTVLIGEIQADGKPEYEQEVDYWMRVTQSGIGFHDADWQPAFGGDLYLSIGSHGCINMSKYDAQTLYSMIELGVPAVIHY</sequence>
<dbReference type="InterPro" id="IPR022029">
    <property type="entry name" value="YoaR-like_PG-bd"/>
</dbReference>
<keyword evidence="2" id="KW-0808">Transferase</keyword>
<name>A0A9X5CA93_9FIRM</name>